<evidence type="ECO:0000259" key="2">
    <source>
        <dbReference type="Pfam" id="PF02486"/>
    </source>
</evidence>
<feature type="region of interest" description="Disordered" evidence="1">
    <location>
        <begin position="1"/>
        <end position="22"/>
    </location>
</feature>
<dbReference type="AlphaFoldDB" id="A0A0F9JHK6"/>
<dbReference type="EMBL" id="LAZR01010005">
    <property type="protein sequence ID" value="KKM69344.1"/>
    <property type="molecule type" value="Genomic_DNA"/>
</dbReference>
<name>A0A0F9JHK6_9ZZZZ</name>
<evidence type="ECO:0000313" key="3">
    <source>
        <dbReference type="EMBL" id="KKM69344.1"/>
    </source>
</evidence>
<proteinExistence type="predicted"/>
<dbReference type="Pfam" id="PF02486">
    <property type="entry name" value="Rep_trans"/>
    <property type="match status" value="1"/>
</dbReference>
<accession>A0A0F9JHK6</accession>
<organism evidence="3">
    <name type="scientific">marine sediment metagenome</name>
    <dbReference type="NCBI Taxonomy" id="412755"/>
    <lineage>
        <taxon>unclassified sequences</taxon>
        <taxon>metagenomes</taxon>
        <taxon>ecological metagenomes</taxon>
    </lineage>
</organism>
<reference evidence="3" key="1">
    <citation type="journal article" date="2015" name="Nature">
        <title>Complex archaea that bridge the gap between prokaryotes and eukaryotes.</title>
        <authorList>
            <person name="Spang A."/>
            <person name="Saw J.H."/>
            <person name="Jorgensen S.L."/>
            <person name="Zaremba-Niedzwiedzka K."/>
            <person name="Martijn J."/>
            <person name="Lind A.E."/>
            <person name="van Eijk R."/>
            <person name="Schleper C."/>
            <person name="Guy L."/>
            <person name="Ettema T.J."/>
        </authorList>
    </citation>
    <scope>NUCLEOTIDE SEQUENCE</scope>
</reference>
<protein>
    <recommendedName>
        <fullName evidence="2">Replication initiation protein-like C-terminal domain-containing protein</fullName>
    </recommendedName>
</protein>
<dbReference type="InterPro" id="IPR003491">
    <property type="entry name" value="REP-like_C"/>
</dbReference>
<evidence type="ECO:0000256" key="1">
    <source>
        <dbReference type="SAM" id="MobiDB-lite"/>
    </source>
</evidence>
<sequence length="362" mass="41286">MIAQKESKTGKTPRNVKRGVDSQKKNEVGLHWLRISIVRQYLPKVRAYLNFYFGESSQDGFGLWSYDSAYHWPCGATLNYDGAAARSDSVHNGKFTVEIPGKALDGIAQTDLHLFLLSLRQFSPTCTRCDVFFDDYNRTINPHQLHEIVKDHDYSGFRKSQIRQGYDNGQLIHDEIDFGKRGPNGSGQYLRIYDKVLESKGKKNCVRFEVEFTKERSHKVFDKLSQVTSVDAFATLCGSLVGGSVKFVHRNGDKNISRLGVYDFWREILELLGSVVIRISTKETDIAGKYKYIYRQVSPTLALLRGTFVDDTDFFNWLNDTIGEGELRMSQAQINLAKANKRNLRYDDGKVFSNEGEILSEL</sequence>
<feature type="domain" description="Replication initiation protein-like C-terminal" evidence="2">
    <location>
        <begin position="125"/>
        <end position="314"/>
    </location>
</feature>
<comment type="caution">
    <text evidence="3">The sequence shown here is derived from an EMBL/GenBank/DDBJ whole genome shotgun (WGS) entry which is preliminary data.</text>
</comment>
<gene>
    <name evidence="3" type="ORF">LCGC14_1451700</name>
</gene>